<evidence type="ECO:0000256" key="3">
    <source>
        <dbReference type="ARBA" id="ARBA00023015"/>
    </source>
</evidence>
<dbReference type="GO" id="GO:0000981">
    <property type="term" value="F:DNA-binding transcription factor activity, RNA polymerase II-specific"/>
    <property type="evidence" value="ECO:0007669"/>
    <property type="project" value="InterPro"/>
</dbReference>
<name>Q6CKI7_KLULA</name>
<keyword evidence="2" id="KW-0862">Zinc</keyword>
<evidence type="ECO:0000256" key="2">
    <source>
        <dbReference type="ARBA" id="ARBA00022833"/>
    </source>
</evidence>
<organism evidence="8 9">
    <name type="scientific">Kluyveromyces lactis (strain ATCC 8585 / CBS 2359 / DSM 70799 / NBRC 1267 / NRRL Y-1140 / WM37)</name>
    <name type="common">Yeast</name>
    <name type="synonym">Candida sphaerica</name>
    <dbReference type="NCBI Taxonomy" id="284590"/>
    <lineage>
        <taxon>Eukaryota</taxon>
        <taxon>Fungi</taxon>
        <taxon>Dikarya</taxon>
        <taxon>Ascomycota</taxon>
        <taxon>Saccharomycotina</taxon>
        <taxon>Saccharomycetes</taxon>
        <taxon>Saccharomycetales</taxon>
        <taxon>Saccharomycetaceae</taxon>
        <taxon>Kluyveromyces</taxon>
    </lineage>
</organism>
<keyword evidence="6" id="KW-0539">Nucleus</keyword>
<keyword evidence="3" id="KW-0805">Transcription regulation</keyword>
<dbReference type="HOGENOM" id="CLU_797091_0_0_1"/>
<dbReference type="InterPro" id="IPR050675">
    <property type="entry name" value="OAF3"/>
</dbReference>
<dbReference type="CDD" id="cd00067">
    <property type="entry name" value="GAL4"/>
    <property type="match status" value="1"/>
</dbReference>
<dbReference type="GO" id="GO:0003677">
    <property type="term" value="F:DNA binding"/>
    <property type="evidence" value="ECO:0007669"/>
    <property type="project" value="UniProtKB-KW"/>
</dbReference>
<dbReference type="eggNOG" id="ENOG502QU1Y">
    <property type="taxonomic scope" value="Eukaryota"/>
</dbReference>
<dbReference type="PANTHER" id="PTHR31069">
    <property type="entry name" value="OLEATE-ACTIVATED TRANSCRIPTION FACTOR 1-RELATED"/>
    <property type="match status" value="1"/>
</dbReference>
<evidence type="ECO:0000256" key="6">
    <source>
        <dbReference type="ARBA" id="ARBA00023242"/>
    </source>
</evidence>
<dbReference type="Pfam" id="PF00172">
    <property type="entry name" value="Zn_clus"/>
    <property type="match status" value="1"/>
</dbReference>
<evidence type="ECO:0000256" key="4">
    <source>
        <dbReference type="ARBA" id="ARBA00023125"/>
    </source>
</evidence>
<dbReference type="PROSITE" id="PS50048">
    <property type="entry name" value="ZN2_CY6_FUNGAL_2"/>
    <property type="match status" value="1"/>
</dbReference>
<keyword evidence="1" id="KW-0479">Metal-binding</keyword>
<feature type="domain" description="Zn(2)-C6 fungal-type" evidence="7">
    <location>
        <begin position="9"/>
        <end position="39"/>
    </location>
</feature>
<dbReference type="STRING" id="284590.Q6CKI7"/>
<protein>
    <submittedName>
        <fullName evidence="8">KLLA0F10373p</fullName>
    </submittedName>
</protein>
<dbReference type="SMART" id="SM00066">
    <property type="entry name" value="GAL4"/>
    <property type="match status" value="1"/>
</dbReference>
<dbReference type="KEGG" id="kla:KLLA0_F10373g"/>
<sequence length="348" mass="40826">MSKDRNFTGCWACRFKKRKCDERKPICSLCLKHGVECCYDVRLSWLPENMYVVKDNELGVISGNSNRRMSKEKFKELTNLKYDSPISESASFTISARRFKVYDNSRKCVHEDNRGADVYDSKHVDEKLSIFLDGLEESEEFQSGPFTKFKIQQQVSVRKCDPAQILKSLWHDHSYQLSNNWCLTEPEYLQNFQQDLQKVLLRCDFPINVINTNFDADHWSRLVPKLPKRHQSVVMFFLYAQNVKGYQQILLNWVYIKTTISSLDFPLLVQLCQCQSSNRSTLIYLRNLIAHYKPSSRNNENISKLIKMEIEQYITAIDLSTLPTPILDAFSNSIEWDNNDNYMKLQVM</sequence>
<dbReference type="EMBL" id="CR382126">
    <property type="protein sequence ID" value="CAG98260.1"/>
    <property type="molecule type" value="Genomic_DNA"/>
</dbReference>
<dbReference type="Gene3D" id="4.10.240.10">
    <property type="entry name" value="Zn(2)-C6 fungal-type DNA-binding domain"/>
    <property type="match status" value="1"/>
</dbReference>
<evidence type="ECO:0000313" key="9">
    <source>
        <dbReference type="Proteomes" id="UP000000598"/>
    </source>
</evidence>
<dbReference type="SUPFAM" id="SSF57701">
    <property type="entry name" value="Zn2/Cys6 DNA-binding domain"/>
    <property type="match status" value="1"/>
</dbReference>
<proteinExistence type="predicted"/>
<gene>
    <name evidence="8" type="ORF">KLLA0_F10373g</name>
</gene>
<dbReference type="InterPro" id="IPR036864">
    <property type="entry name" value="Zn2-C6_fun-type_DNA-bd_sf"/>
</dbReference>
<dbReference type="PANTHER" id="PTHR31069:SF32">
    <property type="entry name" value="ARGININE METABOLISM REGULATION PROTEIN II"/>
    <property type="match status" value="1"/>
</dbReference>
<keyword evidence="9" id="KW-1185">Reference proteome</keyword>
<evidence type="ECO:0000256" key="1">
    <source>
        <dbReference type="ARBA" id="ARBA00022723"/>
    </source>
</evidence>
<dbReference type="Proteomes" id="UP000000598">
    <property type="component" value="Chromosome F"/>
</dbReference>
<dbReference type="AlphaFoldDB" id="Q6CKI7"/>
<evidence type="ECO:0000313" key="8">
    <source>
        <dbReference type="EMBL" id="CAG98260.1"/>
    </source>
</evidence>
<dbReference type="GO" id="GO:0008270">
    <property type="term" value="F:zinc ion binding"/>
    <property type="evidence" value="ECO:0007669"/>
    <property type="project" value="InterPro"/>
</dbReference>
<evidence type="ECO:0000256" key="5">
    <source>
        <dbReference type="ARBA" id="ARBA00023163"/>
    </source>
</evidence>
<keyword evidence="5" id="KW-0804">Transcription</keyword>
<dbReference type="PaxDb" id="284590-Q6CKI7"/>
<accession>Q6CKI7</accession>
<evidence type="ECO:0000259" key="7">
    <source>
        <dbReference type="PROSITE" id="PS50048"/>
    </source>
</evidence>
<keyword evidence="4" id="KW-0238">DNA-binding</keyword>
<dbReference type="PROSITE" id="PS00463">
    <property type="entry name" value="ZN2_CY6_FUNGAL_1"/>
    <property type="match status" value="1"/>
</dbReference>
<reference evidence="8 9" key="1">
    <citation type="journal article" date="2004" name="Nature">
        <title>Genome evolution in yeasts.</title>
        <authorList>
            <consortium name="Genolevures"/>
            <person name="Dujon B."/>
            <person name="Sherman D."/>
            <person name="Fischer G."/>
            <person name="Durrens P."/>
            <person name="Casaregola S."/>
            <person name="Lafontaine I."/>
            <person name="de Montigny J."/>
            <person name="Marck C."/>
            <person name="Neuveglise C."/>
            <person name="Talla E."/>
            <person name="Goffard N."/>
            <person name="Frangeul L."/>
            <person name="Aigle M."/>
            <person name="Anthouard V."/>
            <person name="Babour A."/>
            <person name="Barbe V."/>
            <person name="Barnay S."/>
            <person name="Blanchin S."/>
            <person name="Beckerich J.M."/>
            <person name="Beyne E."/>
            <person name="Bleykasten C."/>
            <person name="Boisrame A."/>
            <person name="Boyer J."/>
            <person name="Cattolico L."/>
            <person name="Confanioleri F."/>
            <person name="de Daruvar A."/>
            <person name="Despons L."/>
            <person name="Fabre E."/>
            <person name="Fairhead C."/>
            <person name="Ferry-Dumazet H."/>
            <person name="Groppi A."/>
            <person name="Hantraye F."/>
            <person name="Hennequin C."/>
            <person name="Jauniaux N."/>
            <person name="Joyet P."/>
            <person name="Kachouri R."/>
            <person name="Kerrest A."/>
            <person name="Koszul R."/>
            <person name="Lemaire M."/>
            <person name="Lesur I."/>
            <person name="Ma L."/>
            <person name="Muller H."/>
            <person name="Nicaud J.M."/>
            <person name="Nikolski M."/>
            <person name="Oztas S."/>
            <person name="Ozier-Kalogeropoulos O."/>
            <person name="Pellenz S."/>
            <person name="Potier S."/>
            <person name="Richard G.F."/>
            <person name="Straub M.L."/>
            <person name="Suleau A."/>
            <person name="Swennene D."/>
            <person name="Tekaia F."/>
            <person name="Wesolowski-Louvel M."/>
            <person name="Westhof E."/>
            <person name="Wirth B."/>
            <person name="Zeniou-Meyer M."/>
            <person name="Zivanovic I."/>
            <person name="Bolotin-Fukuhara M."/>
            <person name="Thierry A."/>
            <person name="Bouchier C."/>
            <person name="Caudron B."/>
            <person name="Scarpelli C."/>
            <person name="Gaillardin C."/>
            <person name="Weissenbach J."/>
            <person name="Wincker P."/>
            <person name="Souciet J.L."/>
        </authorList>
    </citation>
    <scope>NUCLEOTIDE SEQUENCE [LARGE SCALE GENOMIC DNA]</scope>
    <source>
        <strain evidence="9">ATCC 8585 / CBS 2359 / DSM 70799 / NBRC 1267 / NRRL Y-1140 / WM37</strain>
    </source>
</reference>
<dbReference type="InParanoid" id="Q6CKI7"/>
<dbReference type="InterPro" id="IPR001138">
    <property type="entry name" value="Zn2Cys6_DnaBD"/>
</dbReference>